<keyword evidence="3" id="KW-1185">Reference proteome</keyword>
<dbReference type="STRING" id="271157.SAMN05444396_106237"/>
<feature type="transmembrane region" description="Helical" evidence="1">
    <location>
        <begin position="45"/>
        <end position="65"/>
    </location>
</feature>
<protein>
    <recommendedName>
        <fullName evidence="4">Anti-sigma factor</fullName>
    </recommendedName>
</protein>
<accession>A0A1M5I8R7</accession>
<dbReference type="EMBL" id="FQWE01000006">
    <property type="protein sequence ID" value="SHG24642.1"/>
    <property type="molecule type" value="Genomic_DNA"/>
</dbReference>
<dbReference type="OrthoDB" id="1143801at2"/>
<sequence>MKKENEKLDGLFEKFNQQWDIEEIRENHKQRFLNKLNGTKSIRTYLLPLTIAASIVLFLGLSLFYNNDDKKNELQFASRETKQTDSIFTIIINRELEKLKDKRSPENKKIITDALIQMKVLDQDYEKIIKELETNGENKQIIYAMLNNLQTRISFLQTVLKHIEKNEQSLQFPNETTL</sequence>
<keyword evidence="1" id="KW-0812">Transmembrane</keyword>
<dbReference type="AlphaFoldDB" id="A0A1M5I8R7"/>
<name>A0A1M5I8R7_9FLAO</name>
<evidence type="ECO:0000256" key="1">
    <source>
        <dbReference type="SAM" id="Phobius"/>
    </source>
</evidence>
<reference evidence="3" key="1">
    <citation type="submission" date="2016-11" db="EMBL/GenBank/DDBJ databases">
        <authorList>
            <person name="Varghese N."/>
            <person name="Submissions S."/>
        </authorList>
    </citation>
    <scope>NUCLEOTIDE SEQUENCE [LARGE SCALE GENOMIC DNA]</scope>
    <source>
        <strain evidence="3">DSM 19741</strain>
    </source>
</reference>
<dbReference type="RefSeq" id="WP_072992135.1">
    <property type="nucleotide sequence ID" value="NZ_FQWE01000006.1"/>
</dbReference>
<organism evidence="2 3">
    <name type="scientific">Flavobacterium segetis</name>
    <dbReference type="NCBI Taxonomy" id="271157"/>
    <lineage>
        <taxon>Bacteria</taxon>
        <taxon>Pseudomonadati</taxon>
        <taxon>Bacteroidota</taxon>
        <taxon>Flavobacteriia</taxon>
        <taxon>Flavobacteriales</taxon>
        <taxon>Flavobacteriaceae</taxon>
        <taxon>Flavobacterium</taxon>
    </lineage>
</organism>
<evidence type="ECO:0000313" key="2">
    <source>
        <dbReference type="EMBL" id="SHG24642.1"/>
    </source>
</evidence>
<keyword evidence="1" id="KW-0472">Membrane</keyword>
<proteinExistence type="predicted"/>
<evidence type="ECO:0000313" key="3">
    <source>
        <dbReference type="Proteomes" id="UP000184036"/>
    </source>
</evidence>
<evidence type="ECO:0008006" key="4">
    <source>
        <dbReference type="Google" id="ProtNLM"/>
    </source>
</evidence>
<dbReference type="Proteomes" id="UP000184036">
    <property type="component" value="Unassembled WGS sequence"/>
</dbReference>
<keyword evidence="1" id="KW-1133">Transmembrane helix</keyword>
<gene>
    <name evidence="2" type="ORF">SAMN05444396_106237</name>
</gene>